<proteinExistence type="predicted"/>
<reference evidence="3" key="1">
    <citation type="journal article" date="2014" name="Science">
        <title>Ancient hybridizations among the ancestral genomes of bread wheat.</title>
        <authorList>
            <consortium name="International Wheat Genome Sequencing Consortium,"/>
            <person name="Marcussen T."/>
            <person name="Sandve S.R."/>
            <person name="Heier L."/>
            <person name="Spannagl M."/>
            <person name="Pfeifer M."/>
            <person name="Jakobsen K.S."/>
            <person name="Wulff B.B."/>
            <person name="Steuernagel B."/>
            <person name="Mayer K.F."/>
            <person name="Olsen O.A."/>
        </authorList>
    </citation>
    <scope>NUCLEOTIDE SEQUENCE [LARGE SCALE GENOMIC DNA]</scope>
    <source>
        <strain evidence="3">cv. AL8/78</strain>
    </source>
</reference>
<reference evidence="2" key="5">
    <citation type="journal article" date="2021" name="G3 (Bethesda)">
        <title>Aegilops tauschii genome assembly Aet v5.0 features greater sequence contiguity and improved annotation.</title>
        <authorList>
            <person name="Wang L."/>
            <person name="Zhu T."/>
            <person name="Rodriguez J.C."/>
            <person name="Deal K.R."/>
            <person name="Dubcovsky J."/>
            <person name="McGuire P.E."/>
            <person name="Lux T."/>
            <person name="Spannagl M."/>
            <person name="Mayer K.F.X."/>
            <person name="Baldrich P."/>
            <person name="Meyers B.C."/>
            <person name="Huo N."/>
            <person name="Gu Y.Q."/>
            <person name="Zhou H."/>
            <person name="Devos K.M."/>
            <person name="Bennetzen J.L."/>
            <person name="Unver T."/>
            <person name="Budak H."/>
            <person name="Gulick P.J."/>
            <person name="Galiba G."/>
            <person name="Kalapos B."/>
            <person name="Nelson D.R."/>
            <person name="Li P."/>
            <person name="You F.M."/>
            <person name="Luo M.C."/>
            <person name="Dvorak J."/>
        </authorList>
    </citation>
    <scope>NUCLEOTIDE SEQUENCE [LARGE SCALE GENOMIC DNA]</scope>
    <source>
        <strain evidence="2">cv. AL8/78</strain>
    </source>
</reference>
<reference evidence="2" key="4">
    <citation type="submission" date="2019-03" db="UniProtKB">
        <authorList>
            <consortium name="EnsemblPlants"/>
        </authorList>
    </citation>
    <scope>IDENTIFICATION</scope>
</reference>
<evidence type="ECO:0000256" key="1">
    <source>
        <dbReference type="SAM" id="Phobius"/>
    </source>
</evidence>
<evidence type="ECO:0000313" key="2">
    <source>
        <dbReference type="EnsemblPlants" id="AET2Gv20740300.3"/>
    </source>
</evidence>
<keyword evidence="1" id="KW-0812">Transmembrane</keyword>
<keyword evidence="1" id="KW-1133">Transmembrane helix</keyword>
<keyword evidence="1" id="KW-0472">Membrane</keyword>
<evidence type="ECO:0000313" key="3">
    <source>
        <dbReference type="Proteomes" id="UP000015105"/>
    </source>
</evidence>
<accession>A0A453C5F1</accession>
<dbReference type="AlphaFoldDB" id="A0A453C5F1"/>
<dbReference type="Gramene" id="AET2Gv20740300.3">
    <property type="protein sequence ID" value="AET2Gv20740300.3"/>
    <property type="gene ID" value="AET2Gv20740300"/>
</dbReference>
<organism evidence="2 3">
    <name type="scientific">Aegilops tauschii subsp. strangulata</name>
    <name type="common">Goatgrass</name>
    <dbReference type="NCBI Taxonomy" id="200361"/>
    <lineage>
        <taxon>Eukaryota</taxon>
        <taxon>Viridiplantae</taxon>
        <taxon>Streptophyta</taxon>
        <taxon>Embryophyta</taxon>
        <taxon>Tracheophyta</taxon>
        <taxon>Spermatophyta</taxon>
        <taxon>Magnoliopsida</taxon>
        <taxon>Liliopsida</taxon>
        <taxon>Poales</taxon>
        <taxon>Poaceae</taxon>
        <taxon>BOP clade</taxon>
        <taxon>Pooideae</taxon>
        <taxon>Triticodae</taxon>
        <taxon>Triticeae</taxon>
        <taxon>Triticinae</taxon>
        <taxon>Aegilops</taxon>
    </lineage>
</organism>
<protein>
    <submittedName>
        <fullName evidence="2">Uncharacterized protein</fullName>
    </submittedName>
</protein>
<name>A0A453C5F1_AEGTS</name>
<feature type="transmembrane region" description="Helical" evidence="1">
    <location>
        <begin position="12"/>
        <end position="31"/>
    </location>
</feature>
<dbReference type="EnsemblPlants" id="AET2Gv20740300.3">
    <property type="protein sequence ID" value="AET2Gv20740300.3"/>
    <property type="gene ID" value="AET2Gv20740300"/>
</dbReference>
<dbReference type="Proteomes" id="UP000015105">
    <property type="component" value="Chromosome 2D"/>
</dbReference>
<reference evidence="2" key="3">
    <citation type="journal article" date="2017" name="Nature">
        <title>Genome sequence of the progenitor of the wheat D genome Aegilops tauschii.</title>
        <authorList>
            <person name="Luo M.C."/>
            <person name="Gu Y.Q."/>
            <person name="Puiu D."/>
            <person name="Wang H."/>
            <person name="Twardziok S.O."/>
            <person name="Deal K.R."/>
            <person name="Huo N."/>
            <person name="Zhu T."/>
            <person name="Wang L."/>
            <person name="Wang Y."/>
            <person name="McGuire P.E."/>
            <person name="Liu S."/>
            <person name="Long H."/>
            <person name="Ramasamy R.K."/>
            <person name="Rodriguez J.C."/>
            <person name="Van S.L."/>
            <person name="Yuan L."/>
            <person name="Wang Z."/>
            <person name="Xia Z."/>
            <person name="Xiao L."/>
            <person name="Anderson O.D."/>
            <person name="Ouyang S."/>
            <person name="Liang Y."/>
            <person name="Zimin A.V."/>
            <person name="Pertea G."/>
            <person name="Qi P."/>
            <person name="Bennetzen J.L."/>
            <person name="Dai X."/>
            <person name="Dawson M.W."/>
            <person name="Muller H.G."/>
            <person name="Kugler K."/>
            <person name="Rivarola-Duarte L."/>
            <person name="Spannagl M."/>
            <person name="Mayer K.F.X."/>
            <person name="Lu F.H."/>
            <person name="Bevan M.W."/>
            <person name="Leroy P."/>
            <person name="Li P."/>
            <person name="You F.M."/>
            <person name="Sun Q."/>
            <person name="Liu Z."/>
            <person name="Lyons E."/>
            <person name="Wicker T."/>
            <person name="Salzberg S.L."/>
            <person name="Devos K.M."/>
            <person name="Dvorak J."/>
        </authorList>
    </citation>
    <scope>NUCLEOTIDE SEQUENCE [LARGE SCALE GENOMIC DNA]</scope>
    <source>
        <strain evidence="2">cv. AL8/78</strain>
    </source>
</reference>
<sequence length="37" mass="4368">MILILARKIFRYCSTTVCGVLSFSLISLFWFKLHNVF</sequence>
<keyword evidence="3" id="KW-1185">Reference proteome</keyword>
<reference evidence="3" key="2">
    <citation type="journal article" date="2017" name="Nat. Plants">
        <title>The Aegilops tauschii genome reveals multiple impacts of transposons.</title>
        <authorList>
            <person name="Zhao G."/>
            <person name="Zou C."/>
            <person name="Li K."/>
            <person name="Wang K."/>
            <person name="Li T."/>
            <person name="Gao L."/>
            <person name="Zhang X."/>
            <person name="Wang H."/>
            <person name="Yang Z."/>
            <person name="Liu X."/>
            <person name="Jiang W."/>
            <person name="Mao L."/>
            <person name="Kong X."/>
            <person name="Jiao Y."/>
            <person name="Jia J."/>
        </authorList>
    </citation>
    <scope>NUCLEOTIDE SEQUENCE [LARGE SCALE GENOMIC DNA]</scope>
    <source>
        <strain evidence="3">cv. AL8/78</strain>
    </source>
</reference>